<feature type="transmembrane region" description="Helical" evidence="13">
    <location>
        <begin position="172"/>
        <end position="198"/>
    </location>
</feature>
<keyword evidence="3" id="KW-0633">Potassium transport</keyword>
<evidence type="ECO:0000256" key="10">
    <source>
        <dbReference type="ARBA" id="ARBA00023136"/>
    </source>
</evidence>
<reference evidence="15 16" key="1">
    <citation type="submission" date="2019-12" db="EMBL/GenBank/DDBJ databases">
        <title>Lactobacillus hilgardii FLUB.</title>
        <authorList>
            <person name="Gustaw K."/>
        </authorList>
    </citation>
    <scope>NUCLEOTIDE SEQUENCE [LARGE SCALE GENOMIC DNA]</scope>
    <source>
        <strain evidence="15 16">FLUB</strain>
    </source>
</reference>
<dbReference type="InterPro" id="IPR005821">
    <property type="entry name" value="Ion_trans_dom"/>
</dbReference>
<dbReference type="Pfam" id="PF00520">
    <property type="entry name" value="Ion_trans"/>
    <property type="match status" value="1"/>
</dbReference>
<keyword evidence="6" id="KW-0851">Voltage-gated channel</keyword>
<dbReference type="GO" id="GO:0008076">
    <property type="term" value="C:voltage-gated potassium channel complex"/>
    <property type="evidence" value="ECO:0007669"/>
    <property type="project" value="InterPro"/>
</dbReference>
<dbReference type="EMBL" id="CP047121">
    <property type="protein sequence ID" value="QHB53352.1"/>
    <property type="molecule type" value="Genomic_DNA"/>
</dbReference>
<feature type="coiled-coil region" evidence="12">
    <location>
        <begin position="204"/>
        <end position="231"/>
    </location>
</feature>
<evidence type="ECO:0000256" key="3">
    <source>
        <dbReference type="ARBA" id="ARBA00022538"/>
    </source>
</evidence>
<keyword evidence="5" id="KW-0631">Potassium channel</keyword>
<dbReference type="InterPro" id="IPR028325">
    <property type="entry name" value="VG_K_chnl"/>
</dbReference>
<feature type="domain" description="Ion transport" evidence="14">
    <location>
        <begin position="1"/>
        <end position="202"/>
    </location>
</feature>
<dbReference type="PRINTS" id="PR00169">
    <property type="entry name" value="KCHANNEL"/>
</dbReference>
<evidence type="ECO:0000256" key="12">
    <source>
        <dbReference type="SAM" id="Coils"/>
    </source>
</evidence>
<evidence type="ECO:0000259" key="14">
    <source>
        <dbReference type="Pfam" id="PF00520"/>
    </source>
</evidence>
<dbReference type="Gene3D" id="1.20.120.350">
    <property type="entry name" value="Voltage-gated potassium channels. Chain C"/>
    <property type="match status" value="1"/>
</dbReference>
<keyword evidence="11" id="KW-0407">Ion channel</keyword>
<dbReference type="InterPro" id="IPR027359">
    <property type="entry name" value="Volt_channel_dom_sf"/>
</dbReference>
<feature type="transmembrane region" description="Helical" evidence="13">
    <location>
        <begin position="117"/>
        <end position="139"/>
    </location>
</feature>
<feature type="transmembrane region" description="Helical" evidence="13">
    <location>
        <begin position="62"/>
        <end position="80"/>
    </location>
</feature>
<evidence type="ECO:0000256" key="6">
    <source>
        <dbReference type="ARBA" id="ARBA00022882"/>
    </source>
</evidence>
<organism evidence="15 16">
    <name type="scientific">Lentilactobacillus hilgardii</name>
    <name type="common">Lactobacillus hilgardii</name>
    <dbReference type="NCBI Taxonomy" id="1588"/>
    <lineage>
        <taxon>Bacteria</taxon>
        <taxon>Bacillati</taxon>
        <taxon>Bacillota</taxon>
        <taxon>Bacilli</taxon>
        <taxon>Lactobacillales</taxon>
        <taxon>Lactobacillaceae</taxon>
        <taxon>Lentilactobacillus</taxon>
    </lineage>
</organism>
<dbReference type="Proteomes" id="UP000465035">
    <property type="component" value="Chromosome"/>
</dbReference>
<dbReference type="Gene3D" id="1.10.287.70">
    <property type="match status" value="1"/>
</dbReference>
<accession>A0A6P1EC22</accession>
<evidence type="ECO:0000313" key="15">
    <source>
        <dbReference type="EMBL" id="QHB53352.1"/>
    </source>
</evidence>
<keyword evidence="10 13" id="KW-0472">Membrane</keyword>
<dbReference type="PANTHER" id="PTHR11537">
    <property type="entry name" value="VOLTAGE-GATED POTASSIUM CHANNEL"/>
    <property type="match status" value="1"/>
</dbReference>
<evidence type="ECO:0000256" key="5">
    <source>
        <dbReference type="ARBA" id="ARBA00022826"/>
    </source>
</evidence>
<protein>
    <submittedName>
        <fullName evidence="15">Ion transporter</fullName>
    </submittedName>
</protein>
<keyword evidence="12" id="KW-0175">Coiled coil</keyword>
<evidence type="ECO:0000256" key="4">
    <source>
        <dbReference type="ARBA" id="ARBA00022692"/>
    </source>
</evidence>
<evidence type="ECO:0000256" key="8">
    <source>
        <dbReference type="ARBA" id="ARBA00022989"/>
    </source>
</evidence>
<dbReference type="GO" id="GO:0005249">
    <property type="term" value="F:voltage-gated potassium channel activity"/>
    <property type="evidence" value="ECO:0007669"/>
    <property type="project" value="InterPro"/>
</dbReference>
<evidence type="ECO:0000256" key="7">
    <source>
        <dbReference type="ARBA" id="ARBA00022958"/>
    </source>
</evidence>
<evidence type="ECO:0000313" key="16">
    <source>
        <dbReference type="Proteomes" id="UP000465035"/>
    </source>
</evidence>
<proteinExistence type="predicted"/>
<dbReference type="GO" id="GO:0001508">
    <property type="term" value="P:action potential"/>
    <property type="evidence" value="ECO:0007669"/>
    <property type="project" value="TreeGrafter"/>
</dbReference>
<evidence type="ECO:0000256" key="11">
    <source>
        <dbReference type="ARBA" id="ARBA00023303"/>
    </source>
</evidence>
<evidence type="ECO:0000256" key="2">
    <source>
        <dbReference type="ARBA" id="ARBA00022448"/>
    </source>
</evidence>
<keyword evidence="8 13" id="KW-1133">Transmembrane helix</keyword>
<keyword evidence="2" id="KW-0813">Transport</keyword>
<keyword evidence="7" id="KW-0630">Potassium</keyword>
<name>A0A6P1EC22_LENHI</name>
<evidence type="ECO:0000256" key="1">
    <source>
        <dbReference type="ARBA" id="ARBA00004141"/>
    </source>
</evidence>
<evidence type="ECO:0000256" key="13">
    <source>
        <dbReference type="SAM" id="Phobius"/>
    </source>
</evidence>
<dbReference type="AlphaFoldDB" id="A0A6P1EC22"/>
<keyword evidence="9" id="KW-0406">Ion transport</keyword>
<comment type="subcellular location">
    <subcellularLocation>
        <location evidence="1">Membrane</location>
        <topology evidence="1">Multi-pass membrane protein</topology>
    </subcellularLocation>
</comment>
<dbReference type="SUPFAM" id="SSF81324">
    <property type="entry name" value="Voltage-gated potassium channels"/>
    <property type="match status" value="1"/>
</dbReference>
<keyword evidence="4 13" id="KW-0812">Transmembrane</keyword>
<sequence>MAIMILAIISIALTILDFCNTISLTSDPWNVINDGILIIFTIDYFTRLAYAKNKSEFFIHNIFDLLAIIPLYSAFSFFRFSRVFRIFRLLKLLRFIRMIGIIGKLQKSFHTFLKTNGFIYLLWISLAILFICSSMYALAEHVSWGQALWWAIATATTVGYGDISPHTLMGKIAAVLLMFVGIGFIGMLTSTITSFFAGQDKSQYRDLKVRLTKIEQQNEELKNSLDDLKKKIK</sequence>
<evidence type="ECO:0000256" key="9">
    <source>
        <dbReference type="ARBA" id="ARBA00023065"/>
    </source>
</evidence>
<dbReference type="PANTHER" id="PTHR11537:SF254">
    <property type="entry name" value="POTASSIUM VOLTAGE-GATED CHANNEL PROTEIN SHAB"/>
    <property type="match status" value="1"/>
</dbReference>
<gene>
    <name evidence="15" type="ORF">GQR93_03145</name>
</gene>